<evidence type="ECO:0000256" key="1">
    <source>
        <dbReference type="ARBA" id="ARBA00022722"/>
    </source>
</evidence>
<dbReference type="EMBL" id="CP000852">
    <property type="protein sequence ID" value="ABW01909.1"/>
    <property type="molecule type" value="Genomic_DNA"/>
</dbReference>
<gene>
    <name evidence="5" type="ordered locus">Cmaq_1080</name>
</gene>
<dbReference type="Pfam" id="PF00149">
    <property type="entry name" value="Metallophos"/>
    <property type="match status" value="1"/>
</dbReference>
<keyword evidence="3" id="KW-0269">Exonuclease</keyword>
<dbReference type="PANTHER" id="PTHR30337:SF0">
    <property type="entry name" value="NUCLEASE SBCCD SUBUNIT D"/>
    <property type="match status" value="1"/>
</dbReference>
<dbReference type="InterPro" id="IPR050535">
    <property type="entry name" value="DNA_Repair-Maintenance_Comp"/>
</dbReference>
<dbReference type="eggNOG" id="arCOG00397">
    <property type="taxonomic scope" value="Archaea"/>
</dbReference>
<dbReference type="AlphaFoldDB" id="A8MDQ3"/>
<dbReference type="HOGENOM" id="CLU_730803_0_0_2"/>
<protein>
    <submittedName>
        <fullName evidence="5">Metallophosphoesterase</fullName>
    </submittedName>
</protein>
<organism evidence="5 6">
    <name type="scientific">Caldivirga maquilingensis (strain ATCC 700844 / DSM 13496 / JCM 10307 / IC-167)</name>
    <dbReference type="NCBI Taxonomy" id="397948"/>
    <lineage>
        <taxon>Archaea</taxon>
        <taxon>Thermoproteota</taxon>
        <taxon>Thermoprotei</taxon>
        <taxon>Thermoproteales</taxon>
        <taxon>Thermoproteaceae</taxon>
        <taxon>Caldivirga</taxon>
    </lineage>
</organism>
<evidence type="ECO:0000256" key="3">
    <source>
        <dbReference type="ARBA" id="ARBA00022839"/>
    </source>
</evidence>
<evidence type="ECO:0000313" key="5">
    <source>
        <dbReference type="EMBL" id="ABW01909.1"/>
    </source>
</evidence>
<keyword evidence="6" id="KW-1185">Reference proteome</keyword>
<evidence type="ECO:0000259" key="4">
    <source>
        <dbReference type="Pfam" id="PF00149"/>
    </source>
</evidence>
<keyword evidence="2" id="KW-0378">Hydrolase</keyword>
<sequence length="405" mass="44730">MLIAHISDVHLGRRQYGLEARARDYEAAFLNAISEIIKLREERGVDVVLVTGDLFDNPRPSPSTYLTAIKGFSRLRDSGLNVIITRGNHDASVINPVDNPISVLSSSGLVKYLDLDYIDYGKLRIIGVGCVPGSEHGKLTRGLRGLMGGGLNIVMMHQYIEGAPYRYPMPNIDYYSIPADELPIDAYYAVGHIHEHALRHPSLNAVYPGSLEIWDSQEFETYVLNNGKLSKVKEQDPKGFLLLDVNEGAGRVKVEPVRLHGGRRMIKVLVNINGESPSVFREHLSELSSLNYRDAYVEVNVTGELSEGFSVRDYGFNTIKGLISDALKVNVKLTVTRRSSVKGQVVHGLIELIQSVLGKNLGNEAMVNAVLRALDLVSDGKVNEARVTLEKALGIGDDAEWLQWS</sequence>
<keyword evidence="1" id="KW-0540">Nuclease</keyword>
<dbReference type="Proteomes" id="UP000001137">
    <property type="component" value="Chromosome"/>
</dbReference>
<evidence type="ECO:0000313" key="6">
    <source>
        <dbReference type="Proteomes" id="UP000001137"/>
    </source>
</evidence>
<dbReference type="STRING" id="397948.Cmaq_1080"/>
<dbReference type="InterPro" id="IPR029052">
    <property type="entry name" value="Metallo-depent_PP-like"/>
</dbReference>
<dbReference type="PANTHER" id="PTHR30337">
    <property type="entry name" value="COMPONENT OF ATP-DEPENDENT DSDNA EXONUCLEASE"/>
    <property type="match status" value="1"/>
</dbReference>
<dbReference type="CDD" id="cd00840">
    <property type="entry name" value="MPP_Mre11_N"/>
    <property type="match status" value="1"/>
</dbReference>
<dbReference type="OrthoDB" id="11638at2157"/>
<feature type="domain" description="Calcineurin-like phosphoesterase" evidence="4">
    <location>
        <begin position="1"/>
        <end position="195"/>
    </location>
</feature>
<name>A8MDQ3_CALMQ</name>
<dbReference type="Gene3D" id="3.60.21.10">
    <property type="match status" value="1"/>
</dbReference>
<dbReference type="RefSeq" id="WP_012186128.1">
    <property type="nucleotide sequence ID" value="NC_009954.1"/>
</dbReference>
<proteinExistence type="predicted"/>
<dbReference type="InterPro" id="IPR041796">
    <property type="entry name" value="Mre11_N"/>
</dbReference>
<dbReference type="InterPro" id="IPR004843">
    <property type="entry name" value="Calcineurin-like_PHP"/>
</dbReference>
<dbReference type="GO" id="GO:0004527">
    <property type="term" value="F:exonuclease activity"/>
    <property type="evidence" value="ECO:0007669"/>
    <property type="project" value="UniProtKB-KW"/>
</dbReference>
<dbReference type="SUPFAM" id="SSF56300">
    <property type="entry name" value="Metallo-dependent phosphatases"/>
    <property type="match status" value="1"/>
</dbReference>
<evidence type="ECO:0000256" key="2">
    <source>
        <dbReference type="ARBA" id="ARBA00022801"/>
    </source>
</evidence>
<dbReference type="GeneID" id="5709355"/>
<reference evidence="5 6" key="1">
    <citation type="submission" date="2007-10" db="EMBL/GenBank/DDBJ databases">
        <title>Complete sequence of Caldivirga maquilingensis IC-167.</title>
        <authorList>
            <consortium name="US DOE Joint Genome Institute"/>
            <person name="Copeland A."/>
            <person name="Lucas S."/>
            <person name="Lapidus A."/>
            <person name="Barry K."/>
            <person name="Glavina del Rio T."/>
            <person name="Dalin E."/>
            <person name="Tice H."/>
            <person name="Pitluck S."/>
            <person name="Saunders E."/>
            <person name="Brettin T."/>
            <person name="Bruce D."/>
            <person name="Detter J.C."/>
            <person name="Han C."/>
            <person name="Schmutz J."/>
            <person name="Larimer F."/>
            <person name="Land M."/>
            <person name="Hauser L."/>
            <person name="Kyrpides N."/>
            <person name="Ivanova N."/>
            <person name="Biddle J.F."/>
            <person name="Zhang Z."/>
            <person name="Fitz-Gibbon S.T."/>
            <person name="Lowe T.M."/>
            <person name="Saltikov C."/>
            <person name="House C.H."/>
            <person name="Richardson P."/>
        </authorList>
    </citation>
    <scope>NUCLEOTIDE SEQUENCE [LARGE SCALE GENOMIC DNA]</scope>
    <source>
        <strain evidence="6">ATCC 700844 / DSM 13496 / JCM 10307 / IC-167</strain>
    </source>
</reference>
<accession>A8MDQ3</accession>
<dbReference type="KEGG" id="cma:Cmaq_1080"/>